<dbReference type="PROSITE" id="PS50206">
    <property type="entry name" value="RHODANESE_3"/>
    <property type="match status" value="1"/>
</dbReference>
<organism evidence="2 3">
    <name type="scientific">Runella aurantiaca</name>
    <dbReference type="NCBI Taxonomy" id="2282308"/>
    <lineage>
        <taxon>Bacteria</taxon>
        <taxon>Pseudomonadati</taxon>
        <taxon>Bacteroidota</taxon>
        <taxon>Cytophagia</taxon>
        <taxon>Cytophagales</taxon>
        <taxon>Spirosomataceae</taxon>
        <taxon>Runella</taxon>
    </lineage>
</organism>
<dbReference type="SMART" id="SM00450">
    <property type="entry name" value="RHOD"/>
    <property type="match status" value="1"/>
</dbReference>
<dbReference type="PANTHER" id="PTHR43031">
    <property type="entry name" value="FAD-DEPENDENT OXIDOREDUCTASE"/>
    <property type="match status" value="1"/>
</dbReference>
<dbReference type="Gene3D" id="3.40.250.10">
    <property type="entry name" value="Rhodanese-like domain"/>
    <property type="match status" value="1"/>
</dbReference>
<feature type="domain" description="Rhodanese" evidence="1">
    <location>
        <begin position="50"/>
        <end position="140"/>
    </location>
</feature>
<accession>A0A369IJ70</accession>
<dbReference type="SUPFAM" id="SSF52821">
    <property type="entry name" value="Rhodanese/Cell cycle control phosphatase"/>
    <property type="match status" value="1"/>
</dbReference>
<dbReference type="InterPro" id="IPR001763">
    <property type="entry name" value="Rhodanese-like_dom"/>
</dbReference>
<proteinExistence type="predicted"/>
<evidence type="ECO:0000259" key="1">
    <source>
        <dbReference type="PROSITE" id="PS50206"/>
    </source>
</evidence>
<name>A0A369IJ70_9BACT</name>
<protein>
    <submittedName>
        <fullName evidence="2">Rhodanese-like domain-containing protein</fullName>
    </submittedName>
</protein>
<dbReference type="Pfam" id="PF00581">
    <property type="entry name" value="Rhodanese"/>
    <property type="match status" value="1"/>
</dbReference>
<evidence type="ECO:0000313" key="3">
    <source>
        <dbReference type="Proteomes" id="UP000253141"/>
    </source>
</evidence>
<dbReference type="PANTHER" id="PTHR43031:SF1">
    <property type="entry name" value="PYRIDINE NUCLEOTIDE-DISULPHIDE OXIDOREDUCTASE"/>
    <property type="match status" value="1"/>
</dbReference>
<sequence length="143" mass="15375">MEADVRHQTMKSSMKNSLFLLGFIVGLGACSSGQKAQTIDAKTFQNLIDTLPDEVVVDVRTGPELVGGVIPQAIHMDYNSPDFEKQIAKLDKNKPVLVYCATGGRSANAGELLLEKGFKKVYNLDGGLNGWRAAGYSTAIVAQ</sequence>
<dbReference type="PROSITE" id="PS51257">
    <property type="entry name" value="PROKAR_LIPOPROTEIN"/>
    <property type="match status" value="1"/>
</dbReference>
<comment type="caution">
    <text evidence="2">The sequence shown here is derived from an EMBL/GenBank/DDBJ whole genome shotgun (WGS) entry which is preliminary data.</text>
</comment>
<dbReference type="InterPro" id="IPR036873">
    <property type="entry name" value="Rhodanese-like_dom_sf"/>
</dbReference>
<dbReference type="AlphaFoldDB" id="A0A369IJ70"/>
<evidence type="ECO:0000313" key="2">
    <source>
        <dbReference type="EMBL" id="RDB06686.1"/>
    </source>
</evidence>
<dbReference type="Proteomes" id="UP000253141">
    <property type="component" value="Unassembled WGS sequence"/>
</dbReference>
<dbReference type="EMBL" id="QPIW01000004">
    <property type="protein sequence ID" value="RDB06686.1"/>
    <property type="molecule type" value="Genomic_DNA"/>
</dbReference>
<dbReference type="InterPro" id="IPR050229">
    <property type="entry name" value="GlpE_sulfurtransferase"/>
</dbReference>
<reference evidence="2 3" key="1">
    <citation type="submission" date="2018-07" db="EMBL/GenBank/DDBJ databases">
        <title>Genome analysis of Runella aurantiaca.</title>
        <authorList>
            <person name="Yang X."/>
        </authorList>
    </citation>
    <scope>NUCLEOTIDE SEQUENCE [LARGE SCALE GENOMIC DNA]</scope>
    <source>
        <strain evidence="2 3">YX9</strain>
    </source>
</reference>
<gene>
    <name evidence="2" type="ORF">DVG78_08095</name>
</gene>
<keyword evidence="3" id="KW-1185">Reference proteome</keyword>
<dbReference type="CDD" id="cd00158">
    <property type="entry name" value="RHOD"/>
    <property type="match status" value="1"/>
</dbReference>